<gene>
    <name evidence="1" type="ORF">C3B55_00867</name>
</gene>
<dbReference type="EMBL" id="CP026512">
    <property type="protein sequence ID" value="QAX82176.1"/>
    <property type="molecule type" value="Genomic_DNA"/>
</dbReference>
<organism evidence="1 2">
    <name type="scientific">Candidatus Pseudomonas adelgestsugas</name>
    <dbReference type="NCBI Taxonomy" id="1302376"/>
    <lineage>
        <taxon>Bacteria</taxon>
        <taxon>Pseudomonadati</taxon>
        <taxon>Pseudomonadota</taxon>
        <taxon>Gammaproteobacteria</taxon>
        <taxon>Pseudomonadales</taxon>
        <taxon>Pseudomonadaceae</taxon>
        <taxon>Pseudomonas</taxon>
    </lineage>
</organism>
<sequence length="48" mass="5293">MPIVPIVFQVCHNTNLGNTARRVGAKHLQLLNFLLILAGNHTTNANAW</sequence>
<protein>
    <submittedName>
        <fullName evidence="1">Uncharacterized protein</fullName>
    </submittedName>
</protein>
<reference evidence="1 2" key="1">
    <citation type="journal article" date="2018" name="Genome Biol. Evol.">
        <title>Partnering With a Pest: Genomes of Hemlock Woolly Adelgid Symbionts Reveal Atypical Nutritional Provisioning Patterns in Dual-Obligate Bacteria.</title>
        <authorList>
            <person name="Weglarz K.M."/>
            <person name="Havill N.P."/>
            <person name="Burke G.R."/>
            <person name="von Dohlen C.D."/>
        </authorList>
    </citation>
    <scope>NUCLEOTIDE SEQUENCE [LARGE SCALE GENOMIC DNA]</scope>
    <source>
        <strain evidence="1 2">HWA_ENA</strain>
    </source>
</reference>
<evidence type="ECO:0000313" key="2">
    <source>
        <dbReference type="Proteomes" id="UP000288953"/>
    </source>
</evidence>
<evidence type="ECO:0000313" key="1">
    <source>
        <dbReference type="EMBL" id="QAX82176.1"/>
    </source>
</evidence>
<accession>A0ABX5RA93</accession>
<proteinExistence type="predicted"/>
<keyword evidence="2" id="KW-1185">Reference proteome</keyword>
<name>A0ABX5RA93_9PSED</name>
<dbReference type="Proteomes" id="UP000288953">
    <property type="component" value="Chromosome"/>
</dbReference>